<dbReference type="GO" id="GO:0016787">
    <property type="term" value="F:hydrolase activity"/>
    <property type="evidence" value="ECO:0007669"/>
    <property type="project" value="UniProtKB-KW"/>
</dbReference>
<evidence type="ECO:0000313" key="2">
    <source>
        <dbReference type="EMBL" id="GAA4668055.1"/>
    </source>
</evidence>
<keyword evidence="3" id="KW-1185">Reference proteome</keyword>
<feature type="domain" description="AB hydrolase-1" evidence="1">
    <location>
        <begin position="24"/>
        <end position="254"/>
    </location>
</feature>
<keyword evidence="2" id="KW-0378">Hydrolase</keyword>
<dbReference type="InterPro" id="IPR050471">
    <property type="entry name" value="AB_hydrolase"/>
</dbReference>
<dbReference type="Proteomes" id="UP001501295">
    <property type="component" value="Unassembled WGS sequence"/>
</dbReference>
<reference evidence="3" key="1">
    <citation type="journal article" date="2019" name="Int. J. Syst. Evol. Microbiol.">
        <title>The Global Catalogue of Microorganisms (GCM) 10K type strain sequencing project: providing services to taxonomists for standard genome sequencing and annotation.</title>
        <authorList>
            <consortium name="The Broad Institute Genomics Platform"/>
            <consortium name="The Broad Institute Genome Sequencing Center for Infectious Disease"/>
            <person name="Wu L."/>
            <person name="Ma J."/>
        </authorList>
    </citation>
    <scope>NUCLEOTIDE SEQUENCE [LARGE SCALE GENOMIC DNA]</scope>
    <source>
        <strain evidence="3">JCM 18956</strain>
    </source>
</reference>
<dbReference type="EMBL" id="BAABLM010000001">
    <property type="protein sequence ID" value="GAA4668055.1"/>
    <property type="molecule type" value="Genomic_DNA"/>
</dbReference>
<dbReference type="InterPro" id="IPR000073">
    <property type="entry name" value="AB_hydrolase_1"/>
</dbReference>
<dbReference type="InterPro" id="IPR029058">
    <property type="entry name" value="AB_hydrolase_fold"/>
</dbReference>
<dbReference type="SUPFAM" id="SSF53474">
    <property type="entry name" value="alpha/beta-Hydrolases"/>
    <property type="match status" value="1"/>
</dbReference>
<proteinExistence type="predicted"/>
<protein>
    <submittedName>
        <fullName evidence="2">Alpha/beta hydrolase</fullName>
    </submittedName>
</protein>
<dbReference type="Pfam" id="PF00561">
    <property type="entry name" value="Abhydrolase_1"/>
    <property type="match status" value="1"/>
</dbReference>
<organism evidence="2 3">
    <name type="scientific">Frondihabitans cladoniiphilus</name>
    <dbReference type="NCBI Taxonomy" id="715785"/>
    <lineage>
        <taxon>Bacteria</taxon>
        <taxon>Bacillati</taxon>
        <taxon>Actinomycetota</taxon>
        <taxon>Actinomycetes</taxon>
        <taxon>Micrococcales</taxon>
        <taxon>Microbacteriaceae</taxon>
        <taxon>Frondihabitans</taxon>
    </lineage>
</organism>
<accession>A0ABP8VNZ0</accession>
<dbReference type="PANTHER" id="PTHR43433">
    <property type="entry name" value="HYDROLASE, ALPHA/BETA FOLD FAMILY PROTEIN"/>
    <property type="match status" value="1"/>
</dbReference>
<evidence type="ECO:0000313" key="3">
    <source>
        <dbReference type="Proteomes" id="UP001501295"/>
    </source>
</evidence>
<name>A0ABP8VNZ0_9MICO</name>
<sequence length="284" mass="30429">MPLLTTTLTGTDLFFESIGDPAHPTLLLIQGLGAQMLGWRPEFCQRIADAGFHVVRFDNRDAGESQKFDGATYTIADMAEDTAGLLAALGIPAAHVVGQSMGGMIAQELAAGHPEMILSLDLLYTTASPRFILGSAIERSEAVVIPTERDAFIEAYLANEYPCRSRDYPQDVSWLRRLGGQAFDRDPGQSGLARQTDAVLHSRERGDLVSRITAPTAILVGDSDQLIDPAASRDLHDRIPGSTLRVFPGMGHEVPSALSDEIVGDIVANAGRLAPEPAATRAAR</sequence>
<evidence type="ECO:0000259" key="1">
    <source>
        <dbReference type="Pfam" id="PF00561"/>
    </source>
</evidence>
<gene>
    <name evidence="2" type="ORF">GCM10025780_08180</name>
</gene>
<dbReference type="PRINTS" id="PR00111">
    <property type="entry name" value="ABHYDROLASE"/>
</dbReference>
<dbReference type="PANTHER" id="PTHR43433:SF5">
    <property type="entry name" value="AB HYDROLASE-1 DOMAIN-CONTAINING PROTEIN"/>
    <property type="match status" value="1"/>
</dbReference>
<dbReference type="RefSeq" id="WP_345373481.1">
    <property type="nucleotide sequence ID" value="NZ_BAABLM010000001.1"/>
</dbReference>
<comment type="caution">
    <text evidence="2">The sequence shown here is derived from an EMBL/GenBank/DDBJ whole genome shotgun (WGS) entry which is preliminary data.</text>
</comment>
<dbReference type="Gene3D" id="3.40.50.1820">
    <property type="entry name" value="alpha/beta hydrolase"/>
    <property type="match status" value="1"/>
</dbReference>